<gene>
    <name evidence="2" type="ORF">CBOVIS_LOCUS7727</name>
</gene>
<accession>A0A8S1EU57</accession>
<dbReference type="EMBL" id="CADEPM010000004">
    <property type="protein sequence ID" value="CAB3405542.1"/>
    <property type="molecule type" value="Genomic_DNA"/>
</dbReference>
<dbReference type="OrthoDB" id="5869594at2759"/>
<keyword evidence="1" id="KW-0472">Membrane</keyword>
<reference evidence="2 3" key="1">
    <citation type="submission" date="2020-04" db="EMBL/GenBank/DDBJ databases">
        <authorList>
            <person name="Laetsch R D."/>
            <person name="Stevens L."/>
            <person name="Kumar S."/>
            <person name="Blaxter L. M."/>
        </authorList>
    </citation>
    <scope>NUCLEOTIDE SEQUENCE [LARGE SCALE GENOMIC DNA]</scope>
</reference>
<keyword evidence="1" id="KW-1133">Transmembrane helix</keyword>
<dbReference type="Proteomes" id="UP000494206">
    <property type="component" value="Unassembled WGS sequence"/>
</dbReference>
<evidence type="ECO:0000313" key="3">
    <source>
        <dbReference type="Proteomes" id="UP000494206"/>
    </source>
</evidence>
<evidence type="ECO:0000256" key="1">
    <source>
        <dbReference type="SAM" id="Phobius"/>
    </source>
</evidence>
<evidence type="ECO:0000313" key="2">
    <source>
        <dbReference type="EMBL" id="CAB3405542.1"/>
    </source>
</evidence>
<sequence>MITLSYAAHTILSISLHILGILMGLFVWYLFPKYPTRTIMQLPSERVAIHISPPTVHEEVVHEKLIDIDEPEQQIRQFG</sequence>
<organism evidence="2 3">
    <name type="scientific">Caenorhabditis bovis</name>
    <dbReference type="NCBI Taxonomy" id="2654633"/>
    <lineage>
        <taxon>Eukaryota</taxon>
        <taxon>Metazoa</taxon>
        <taxon>Ecdysozoa</taxon>
        <taxon>Nematoda</taxon>
        <taxon>Chromadorea</taxon>
        <taxon>Rhabditida</taxon>
        <taxon>Rhabditina</taxon>
        <taxon>Rhabditomorpha</taxon>
        <taxon>Rhabditoidea</taxon>
        <taxon>Rhabditidae</taxon>
        <taxon>Peloderinae</taxon>
        <taxon>Caenorhabditis</taxon>
    </lineage>
</organism>
<keyword evidence="1" id="KW-0812">Transmembrane</keyword>
<proteinExistence type="predicted"/>
<keyword evidence="3" id="KW-1185">Reference proteome</keyword>
<feature type="transmembrane region" description="Helical" evidence="1">
    <location>
        <begin position="6"/>
        <end position="31"/>
    </location>
</feature>
<name>A0A8S1EU57_9PELO</name>
<comment type="caution">
    <text evidence="2">The sequence shown here is derived from an EMBL/GenBank/DDBJ whole genome shotgun (WGS) entry which is preliminary data.</text>
</comment>
<protein>
    <submittedName>
        <fullName evidence="2">Uncharacterized protein</fullName>
    </submittedName>
</protein>
<dbReference type="AlphaFoldDB" id="A0A8S1EU57"/>